<keyword evidence="3" id="KW-1185">Reference proteome</keyword>
<gene>
    <name evidence="2" type="ORF">TRSC58_02262</name>
</gene>
<feature type="region of interest" description="Disordered" evidence="1">
    <location>
        <begin position="100"/>
        <end position="127"/>
    </location>
</feature>
<feature type="region of interest" description="Disordered" evidence="1">
    <location>
        <begin position="331"/>
        <end position="356"/>
    </location>
</feature>
<dbReference type="OrthoDB" id="249792at2759"/>
<feature type="region of interest" description="Disordered" evidence="1">
    <location>
        <begin position="227"/>
        <end position="247"/>
    </location>
</feature>
<proteinExistence type="predicted"/>
<evidence type="ECO:0000313" key="3">
    <source>
        <dbReference type="Proteomes" id="UP000031737"/>
    </source>
</evidence>
<evidence type="ECO:0000256" key="1">
    <source>
        <dbReference type="SAM" id="MobiDB-lite"/>
    </source>
</evidence>
<organism evidence="2 3">
    <name type="scientific">Trypanosoma rangeli SC58</name>
    <dbReference type="NCBI Taxonomy" id="429131"/>
    <lineage>
        <taxon>Eukaryota</taxon>
        <taxon>Discoba</taxon>
        <taxon>Euglenozoa</taxon>
        <taxon>Kinetoplastea</taxon>
        <taxon>Metakinetoplastina</taxon>
        <taxon>Trypanosomatida</taxon>
        <taxon>Trypanosomatidae</taxon>
        <taxon>Trypanosoma</taxon>
        <taxon>Herpetosoma</taxon>
    </lineage>
</organism>
<dbReference type="Proteomes" id="UP000031737">
    <property type="component" value="Unassembled WGS sequence"/>
</dbReference>
<sequence>MSPCGGDVVAGPESDAARRLDFYLPPPDHRAYRRGKIQRLRDHITAWRHQLRCGVGQDPAREASANGELGGAVADPPLWNAANVAPTRRNVSRHEKVLLLSQVSQTPRSGRRTPSPAPHSDSRERPLRLTGYANTLNNDNSRAAPTLGRVTEVPYFHDQTVFCLPRDTRAATATASTFAAAAAPPVALDDRGASQTESSVLFCYGVTSNTEKMLHYCEQASPAGRAVNGEATPPAKSAISGSSFKGPSSFSTSLKLNGFRAASASDSAKHNSLKVDSSFSARTRCVELAMAVHAERTRRTSTMQRMRSEGVRQRVLERTMEIPIDWREFERLSPGSKTSPPTTLSEECSSTPSLGHTRLTAASAIGTEGRGPMRLYNICLKRRVANMEGSMEKASTFPRLGTRVILSKLWV</sequence>
<feature type="compositionally biased region" description="Low complexity" evidence="1">
    <location>
        <begin position="237"/>
        <end position="247"/>
    </location>
</feature>
<dbReference type="AlphaFoldDB" id="A0A061J6P8"/>
<accession>A0A061J6P8</accession>
<dbReference type="EMBL" id="AUPL01002262">
    <property type="protein sequence ID" value="ESL10010.1"/>
    <property type="molecule type" value="Genomic_DNA"/>
</dbReference>
<name>A0A061J6P8_TRYRA</name>
<comment type="caution">
    <text evidence="2">The sequence shown here is derived from an EMBL/GenBank/DDBJ whole genome shotgun (WGS) entry which is preliminary data.</text>
</comment>
<protein>
    <submittedName>
        <fullName evidence="2">Uncharacterized protein</fullName>
    </submittedName>
</protein>
<reference evidence="2 3" key="1">
    <citation type="submission" date="2013-07" db="EMBL/GenBank/DDBJ databases">
        <authorList>
            <person name="Stoco P.H."/>
            <person name="Wagner G."/>
            <person name="Gerber A."/>
            <person name="Zaha A."/>
            <person name="Thompson C."/>
            <person name="Bartholomeu D.C."/>
            <person name="Luckemeyer D.D."/>
            <person name="Bahia D."/>
            <person name="Loreto E."/>
            <person name="Prestes E.B."/>
            <person name="Lima F.M."/>
            <person name="Rodrigues-Luiz G."/>
            <person name="Vallejo G.A."/>
            <person name="Filho J.F."/>
            <person name="Monteiro K.M."/>
            <person name="Tyler K.M."/>
            <person name="de Almeida L.G."/>
            <person name="Ortiz M.F."/>
            <person name="Siervo M.A."/>
            <person name="de Moraes M.H."/>
            <person name="Cunha O.L."/>
            <person name="Mendonca-Neto R."/>
            <person name="Silva R."/>
            <person name="Teixeira S.M."/>
            <person name="Murta S.M."/>
            <person name="Sincero T.C."/>
            <person name="Mendes T.A."/>
            <person name="Urmenyi T.P."/>
            <person name="Silva V.G."/>
            <person name="da Rocha W.D."/>
            <person name="Andersson B."/>
            <person name="Romanha A.J."/>
            <person name="Steindel M."/>
            <person name="de Vasconcelos A.T."/>
            <person name="Grisard E.C."/>
        </authorList>
    </citation>
    <scope>NUCLEOTIDE SEQUENCE [LARGE SCALE GENOMIC DNA]</scope>
    <source>
        <strain evidence="2 3">SC58</strain>
    </source>
</reference>
<feature type="compositionally biased region" description="Polar residues" evidence="1">
    <location>
        <begin position="335"/>
        <end position="354"/>
    </location>
</feature>
<dbReference type="VEuPathDB" id="TriTrypDB:TRSC58_02262"/>
<evidence type="ECO:0000313" key="2">
    <source>
        <dbReference type="EMBL" id="ESL10010.1"/>
    </source>
</evidence>